<feature type="compositionally biased region" description="Basic residues" evidence="1">
    <location>
        <begin position="157"/>
        <end position="173"/>
    </location>
</feature>
<feature type="compositionally biased region" description="Basic and acidic residues" evidence="1">
    <location>
        <begin position="1662"/>
        <end position="1676"/>
    </location>
</feature>
<feature type="compositionally biased region" description="Basic and acidic residues" evidence="1">
    <location>
        <begin position="806"/>
        <end position="818"/>
    </location>
</feature>
<feature type="region of interest" description="Disordered" evidence="1">
    <location>
        <begin position="1"/>
        <end position="1342"/>
    </location>
</feature>
<keyword evidence="3" id="KW-1185">Reference proteome</keyword>
<evidence type="ECO:0000313" key="2">
    <source>
        <dbReference type="EMBL" id="KAB1251142.1"/>
    </source>
</evidence>
<feature type="compositionally biased region" description="Pro residues" evidence="1">
    <location>
        <begin position="1211"/>
        <end position="1224"/>
    </location>
</feature>
<name>A0A5N4BWY2_CAMDR</name>
<feature type="compositionally biased region" description="Basic and acidic residues" evidence="1">
    <location>
        <begin position="1635"/>
        <end position="1649"/>
    </location>
</feature>
<dbReference type="EMBL" id="JWIN03014209">
    <property type="protein sequence ID" value="KAB1251142.1"/>
    <property type="molecule type" value="Genomic_DNA"/>
</dbReference>
<reference evidence="2 3" key="1">
    <citation type="journal article" date="2019" name="Mol. Ecol. Resour.">
        <title>Improving Illumina assemblies with Hi-C and long reads: an example with the North African dromedary.</title>
        <authorList>
            <person name="Elbers J.P."/>
            <person name="Rogers M.F."/>
            <person name="Perelman P.L."/>
            <person name="Proskuryakova A.A."/>
            <person name="Serdyukova N.A."/>
            <person name="Johnson W.E."/>
            <person name="Horin P."/>
            <person name="Corander J."/>
            <person name="Murphy D."/>
            <person name="Burger P.A."/>
        </authorList>
    </citation>
    <scope>NUCLEOTIDE SEQUENCE [LARGE SCALE GENOMIC DNA]</scope>
    <source>
        <strain evidence="2">Drom800</strain>
        <tissue evidence="2">Blood</tissue>
    </source>
</reference>
<feature type="compositionally biased region" description="Basic and acidic residues" evidence="1">
    <location>
        <begin position="1589"/>
        <end position="1599"/>
    </location>
</feature>
<feature type="compositionally biased region" description="Basic and acidic residues" evidence="1">
    <location>
        <begin position="1065"/>
        <end position="1080"/>
    </location>
</feature>
<feature type="compositionally biased region" description="Gly residues" evidence="1">
    <location>
        <begin position="1143"/>
        <end position="1159"/>
    </location>
</feature>
<dbReference type="Proteomes" id="UP000299084">
    <property type="component" value="Unassembled WGS sequence"/>
</dbReference>
<feature type="compositionally biased region" description="Basic residues" evidence="1">
    <location>
        <begin position="917"/>
        <end position="928"/>
    </location>
</feature>
<feature type="compositionally biased region" description="Pro residues" evidence="1">
    <location>
        <begin position="117"/>
        <end position="126"/>
    </location>
</feature>
<feature type="compositionally biased region" description="Basic and acidic residues" evidence="1">
    <location>
        <begin position="943"/>
        <end position="959"/>
    </location>
</feature>
<feature type="compositionally biased region" description="Polar residues" evidence="1">
    <location>
        <begin position="505"/>
        <end position="515"/>
    </location>
</feature>
<feature type="compositionally biased region" description="Basic residues" evidence="1">
    <location>
        <begin position="834"/>
        <end position="843"/>
    </location>
</feature>
<feature type="compositionally biased region" description="Basic and acidic residues" evidence="1">
    <location>
        <begin position="1179"/>
        <end position="1201"/>
    </location>
</feature>
<feature type="compositionally biased region" description="Low complexity" evidence="1">
    <location>
        <begin position="320"/>
        <end position="332"/>
    </location>
</feature>
<feature type="compositionally biased region" description="Polar residues" evidence="1">
    <location>
        <begin position="972"/>
        <end position="983"/>
    </location>
</feature>
<feature type="compositionally biased region" description="Low complexity" evidence="1">
    <location>
        <begin position="1447"/>
        <end position="1462"/>
    </location>
</feature>
<gene>
    <name evidence="2" type="ORF">Cadr_000031202</name>
</gene>
<comment type="caution">
    <text evidence="2">The sequence shown here is derived from an EMBL/GenBank/DDBJ whole genome shotgun (WGS) entry which is preliminary data.</text>
</comment>
<feature type="compositionally biased region" description="Low complexity" evidence="1">
    <location>
        <begin position="205"/>
        <end position="214"/>
    </location>
</feature>
<accession>A0A5N4BWY2</accession>
<feature type="compositionally biased region" description="Basic and acidic residues" evidence="1">
    <location>
        <begin position="61"/>
        <end position="77"/>
    </location>
</feature>
<evidence type="ECO:0000256" key="1">
    <source>
        <dbReference type="SAM" id="MobiDB-lite"/>
    </source>
</evidence>
<feature type="compositionally biased region" description="Pro residues" evidence="1">
    <location>
        <begin position="475"/>
        <end position="486"/>
    </location>
</feature>
<feature type="region of interest" description="Disordered" evidence="1">
    <location>
        <begin position="1362"/>
        <end position="1687"/>
    </location>
</feature>
<feature type="compositionally biased region" description="Basic and acidic residues" evidence="1">
    <location>
        <begin position="718"/>
        <end position="733"/>
    </location>
</feature>
<evidence type="ECO:0000313" key="3">
    <source>
        <dbReference type="Proteomes" id="UP000299084"/>
    </source>
</evidence>
<sequence length="1724" mass="182616">MGRRRHGGRAIGPRLSRVTKAAGARPPRPGAGEADRVGFDLINARIPPRRGQRPPAVARTRGHETRAGARARARGEVAEGGAGHEAPPAPVTAARGADRHGPGTGTQTAPRPREGAGPPPPPPAPSRPGSDLPRVHSNPPLPRTHPAHPPPPPPHAHPPRSRRARRAGARRRTTALPARDDAPGRACGGADTVRGRGGPGKRNARGAARGTADGADGGKDGQRRTQRRARQRPTAGAPADGQRRLEAGKRERRAVEPPPGARPRTPDATPRVATRVSPPRALRTGAAPAAPSRHPLSSAPSRGPNGHPRPTPQGLRTAHPPQGSPAARAGAALPPPRRAPKQTFAPCRSTPPPPRRVRRRFTRGRLQGRDSTHNAVRPRSGPRTGGVGGGKARRGRPSVLAGQGRAGGGDEEGPLARKSDGRQGSWVWSGTNPGKGKSRDTTGPPGKPPQDPTTPTRGGGPATPRTPAGLSQPSVAPPTPRPPPPGLARSRLTPIPEGSPFHSLTLPSASRLSVHTTTTPASSGSPPASRPGKRCRRGARPVAHAPPPVLRLGTEQVGVAPRGAETGGGPSRGGPPSPSPHGTAGEAKPAHTRARSHGPAPDAGPGPAEPSPDSEGEARATAGQEQHSAPPRASAAHRQSEGPCPHAAQSLPSGGWGSGAPKAPLSIAREAFSPRRIAPHPACPVQPTEAPDVYASARLGRRGLRVPRSGPGRARACHLREETHPRPRGDGTDARPPAHHPAPPHRSHPPGANPAEGDPPACARPRQLTFRRRPRPHRGGERPRLAYRLDPSPTLKRGARRHDHRRGYPEDSLGREAMPRSPRAPEGQPGALQGHRRGQRRDRSHPTGTGRRHPPPPRPLHNAEQRKAGGLLAACKTRAPTHTRHGEPRSGRSPHPCLPPATHGRQRRGRGPQAERRRSHVRHERPRPRLAGLGPARGSMTSPHRERAMWGREAPEGRARRGQPRGPASASPGATHSSVLSEESGQRPRRGMPDTRHGAYGGGVVPATTGCRGGERTGKRPTRRHLTPPPSGHQRPEVAPRATRRAGPGGRLKCQKRSRLPGQGSRREKPRASHRPETQHSHLSAGKNAQHDGKMTAPKTGRVHDLQGGAPGPRSGHLPPALPPINGSPEALGGHLIDRGRRGGGLGGGLRRSGNGNGNGKDRGRRDQPGTPCPFLPPRGRDSGRCHRGASDERAPHEEPSRAPGPGRGSLPPPHPSRTPPCRSPSPDEVSVPPTPPNPRGQLTGRGGTPSRPPAPTGAGPPRLRIHRDSENISSKEAPPTTGNPSAPVPGLTALGPGRSSPRSIRPRDADEGLTTRRRRPGRGTLSPFPRGGKAQAVSDARVGLRGWRGTRMLVDQARPHGFPGNEIPGARDSHPPHHPAVQSAPRAGRAAAQRHGDCHRRFRQPPRVCLGPRRRAPSLPEVADAGEKRASQSGARWRPDNRRQRPGTIPTAAGRPTPRARPGLRRRRAPWRPPRSPLTLVSTHGTARHGTTRATRRDAAHATPPAPDQGGRTEGAGVLARHGRPAAAAKGTRSPAIPRAGEITRTRRRGRADAAGGPERPGRDPGFPGGGWEGEEGRGREGGGWQTETRRALREQRRNRLWSPSSSNAGGVFRKQTGKAQKLEKKGKTANPSKRKEIDLGTDRDKAQRQQRALGKRTRGRTADHNRRKERENKKMRAGPPASVNRGSVHLHRATLCMRIRVSGCACVCRCVCFDTVNVERKL</sequence>
<organism evidence="2 3">
    <name type="scientific">Camelus dromedarius</name>
    <name type="common">Dromedary</name>
    <name type="synonym">Arabian camel</name>
    <dbReference type="NCBI Taxonomy" id="9838"/>
    <lineage>
        <taxon>Eukaryota</taxon>
        <taxon>Metazoa</taxon>
        <taxon>Chordata</taxon>
        <taxon>Craniata</taxon>
        <taxon>Vertebrata</taxon>
        <taxon>Euteleostomi</taxon>
        <taxon>Mammalia</taxon>
        <taxon>Eutheria</taxon>
        <taxon>Laurasiatheria</taxon>
        <taxon>Artiodactyla</taxon>
        <taxon>Tylopoda</taxon>
        <taxon>Camelidae</taxon>
        <taxon>Camelus</taxon>
    </lineage>
</organism>
<proteinExistence type="predicted"/>
<feature type="compositionally biased region" description="Low complexity" evidence="1">
    <location>
        <begin position="516"/>
        <end position="527"/>
    </location>
</feature>
<feature type="compositionally biased region" description="Basic and acidic residues" evidence="1">
    <location>
        <begin position="1306"/>
        <end position="1315"/>
    </location>
</feature>
<feature type="compositionally biased region" description="Pro residues" evidence="1">
    <location>
        <begin position="139"/>
        <end position="156"/>
    </location>
</feature>
<protein>
    <submittedName>
        <fullName evidence="2">Uncharacterized protein</fullName>
    </submittedName>
</protein>
<feature type="compositionally biased region" description="Basic and acidic residues" evidence="1">
    <location>
        <begin position="241"/>
        <end position="255"/>
    </location>
</feature>